<dbReference type="AlphaFoldDB" id="A0A853F5K5"/>
<proteinExistence type="predicted"/>
<dbReference type="RefSeq" id="WP_369151601.1">
    <property type="nucleotide sequence ID" value="NZ_OZ156464.1"/>
</dbReference>
<reference evidence="1 2" key="1">
    <citation type="submission" date="2020-05" db="EMBL/GenBank/DDBJ databases">
        <title>Horizontal transmission and recombination maintain forever young bacterial symbiont genomes.</title>
        <authorList>
            <person name="Russell S.L."/>
            <person name="Pepper-Tunick E."/>
            <person name="Svedberg J."/>
            <person name="Byrne A."/>
            <person name="Ruelas Castillo J."/>
            <person name="Vollmers C."/>
            <person name="Beinart R.A."/>
            <person name="Corbett-Detig R."/>
        </authorList>
    </citation>
    <scope>NUCLEOTIDE SEQUENCE [LARGE SCALE GENOMIC DNA]</scope>
    <source>
        <strain evidence="1">455</strain>
    </source>
</reference>
<gene>
    <name evidence="1" type="ORF">H0A76_08055</name>
</gene>
<sequence length="218" mass="25148">MIIYSPIDGDAINNSIIFRPKHCFLITQLGSSVPTLVTDIQKNITTYCQSFGYQVIDASEETTGRDFLLKIWKLIESVAICIVIIHEDTPIKTQANLYYELGVAQALGKETIIIKTPRSKMPSDFNRTEYISFNEKFEENFKKFLRSIQKQADHYAELSEYLEKDPILAIDYLKRAFLITDNQNYQLYAKKILETIDTDNRAKNSIEYFSAAFSKQPN</sequence>
<organism evidence="1 2">
    <name type="scientific">Candidatus Thiodubiliella endoseptemdiera</name>
    <dbReference type="NCBI Taxonomy" id="2738886"/>
    <lineage>
        <taxon>Bacteria</taxon>
        <taxon>Pseudomonadati</taxon>
        <taxon>Pseudomonadota</taxon>
        <taxon>Gammaproteobacteria</taxon>
        <taxon>Candidatus Pseudothioglobaceae</taxon>
        <taxon>Candidatus Thiodubiliella</taxon>
    </lineage>
</organism>
<comment type="caution">
    <text evidence="1">The sequence shown here is derived from an EMBL/GenBank/DDBJ whole genome shotgun (WGS) entry which is preliminary data.</text>
</comment>
<name>A0A853F5K5_9GAMM</name>
<evidence type="ECO:0000313" key="2">
    <source>
        <dbReference type="Proteomes" id="UP000568751"/>
    </source>
</evidence>
<dbReference type="Proteomes" id="UP000568751">
    <property type="component" value="Unassembled WGS sequence"/>
</dbReference>
<protein>
    <recommendedName>
        <fullName evidence="3">TIR domain-containing protein</fullName>
    </recommendedName>
</protein>
<evidence type="ECO:0008006" key="3">
    <source>
        <dbReference type="Google" id="ProtNLM"/>
    </source>
</evidence>
<dbReference type="EMBL" id="JACCHT010000002">
    <property type="protein sequence ID" value="NYT27839.1"/>
    <property type="molecule type" value="Genomic_DNA"/>
</dbReference>
<accession>A0A853F5K5</accession>
<evidence type="ECO:0000313" key="1">
    <source>
        <dbReference type="EMBL" id="NYT27839.1"/>
    </source>
</evidence>